<keyword evidence="3" id="KW-0732">Signal</keyword>
<protein>
    <submittedName>
        <fullName evidence="4">DUF3573 domain-containing protein</fullName>
    </submittedName>
</protein>
<dbReference type="Proteomes" id="UP000503320">
    <property type="component" value="Chromosome"/>
</dbReference>
<proteinExistence type="predicted"/>
<dbReference type="KEGG" id="afri:E3E15_06200"/>
<evidence type="ECO:0000313" key="5">
    <source>
        <dbReference type="Proteomes" id="UP000503320"/>
    </source>
</evidence>
<gene>
    <name evidence="4" type="ORF">E3E15_06200</name>
</gene>
<evidence type="ECO:0000256" key="3">
    <source>
        <dbReference type="SAM" id="SignalP"/>
    </source>
</evidence>
<feature type="region of interest" description="Disordered" evidence="2">
    <location>
        <begin position="30"/>
        <end position="63"/>
    </location>
</feature>
<reference evidence="4 5" key="1">
    <citation type="submission" date="2019-03" db="EMBL/GenBank/DDBJ databases">
        <title>Complete Genome Sequence of Allofrancisella frigidaquae Strain SYSU 10HL1970 Isolated from Water-Cooling Systems in China.</title>
        <authorList>
            <person name="Ohrman C."/>
            <person name="Uneklint I."/>
            <person name="Sjodin A."/>
        </authorList>
    </citation>
    <scope>NUCLEOTIDE SEQUENCE [LARGE SCALE GENOMIC DNA]</scope>
    <source>
        <strain evidence="4 5">SYSU 10HL1970</strain>
    </source>
</reference>
<dbReference type="PROSITE" id="PS51257">
    <property type="entry name" value="PROKAR_LIPOPROTEIN"/>
    <property type="match status" value="1"/>
</dbReference>
<dbReference type="Pfam" id="PF12097">
    <property type="entry name" value="DUF3573"/>
    <property type="match status" value="1"/>
</dbReference>
<dbReference type="AlphaFoldDB" id="A0A6M3HUZ0"/>
<feature type="coiled-coil region" evidence="1">
    <location>
        <begin position="65"/>
        <end position="99"/>
    </location>
</feature>
<accession>A0A6M3HUZ0</accession>
<dbReference type="InterPro" id="IPR021956">
    <property type="entry name" value="DUF3573"/>
</dbReference>
<keyword evidence="1" id="KW-0175">Coiled coil</keyword>
<evidence type="ECO:0000313" key="4">
    <source>
        <dbReference type="EMBL" id="QIV94957.1"/>
    </source>
</evidence>
<feature type="signal peptide" evidence="3">
    <location>
        <begin position="1"/>
        <end position="25"/>
    </location>
</feature>
<dbReference type="EMBL" id="CP038017">
    <property type="protein sequence ID" value="QIV94957.1"/>
    <property type="molecule type" value="Genomic_DNA"/>
</dbReference>
<feature type="chain" id="PRO_5026649073" evidence="3">
    <location>
        <begin position="26"/>
        <end position="549"/>
    </location>
</feature>
<sequence length="549" mass="58683">MFRKLSKTYAIVGGILSCWSFGYSAENSPEVASQGGPLGFTSIGEQDIDDKSSDSSSATGTNTTNIDERKLLLQLQQQVQQLQGQLQQLKKQQTNFNNTSSGGSQFTTYSSKVDDNKDFGRANPNASLKESFIDSDNSDILENVSSDHAIVNLGNQSFGGVFNKSGGIDVGGAPPITTQGQIAFLGSYSGNNSIPIGMISSNLFASTLMGQRSKFDDYSVFFGGFLETDAQVFFGSPITKNNNDISQSNGQNIYLTAANLYFLSNLGHYVTAQFDFDTDESGNFNLGNAFVMFGNLDTSPFFVTAGRNKLSVGSYGGGGTLTSGIIKNFLSPGQVTNVSLNYKSDTINANVAVFGSDDRRANFSTGLFYADSLSENLAAGFNVGYVFNMAGAGNSALAGALKDTPQENDNVGVFNLDANVGYAMLGGFWQVQAGWATTTNEENFNGTGNNVLAGAWYTALNYSLELFGRNTNFGASYGQSYNAANIPMAIASSPISFGRAASGIQNQFIVSAQRAYFDDNVLFGPEYAYQKLYSGQHMNTITLDVSVYV</sequence>
<dbReference type="RefSeq" id="WP_172107005.1">
    <property type="nucleotide sequence ID" value="NZ_CP038017.1"/>
</dbReference>
<evidence type="ECO:0000256" key="1">
    <source>
        <dbReference type="SAM" id="Coils"/>
    </source>
</evidence>
<keyword evidence="5" id="KW-1185">Reference proteome</keyword>
<organism evidence="4 5">
    <name type="scientific">Allofrancisella frigidaquae</name>
    <dbReference type="NCBI Taxonomy" id="1085644"/>
    <lineage>
        <taxon>Bacteria</taxon>
        <taxon>Pseudomonadati</taxon>
        <taxon>Pseudomonadota</taxon>
        <taxon>Gammaproteobacteria</taxon>
        <taxon>Thiotrichales</taxon>
        <taxon>Francisellaceae</taxon>
        <taxon>Allofrancisella</taxon>
    </lineage>
</organism>
<name>A0A6M3HUZ0_9GAMM</name>
<evidence type="ECO:0000256" key="2">
    <source>
        <dbReference type="SAM" id="MobiDB-lite"/>
    </source>
</evidence>